<keyword evidence="1" id="KW-1133">Transmembrane helix</keyword>
<evidence type="ECO:0008006" key="4">
    <source>
        <dbReference type="Google" id="ProtNLM"/>
    </source>
</evidence>
<evidence type="ECO:0000256" key="1">
    <source>
        <dbReference type="SAM" id="Phobius"/>
    </source>
</evidence>
<dbReference type="VEuPathDB" id="GiardiaDB:GL50803_0033663"/>
<dbReference type="EMBL" id="AHGT01000055">
    <property type="protein sequence ID" value="ESU36155.1"/>
    <property type="molecule type" value="Genomic_DNA"/>
</dbReference>
<organism evidence="2 3">
    <name type="scientific">Giardia intestinalis</name>
    <name type="common">Giardia lamblia</name>
    <dbReference type="NCBI Taxonomy" id="5741"/>
    <lineage>
        <taxon>Eukaryota</taxon>
        <taxon>Metamonada</taxon>
        <taxon>Diplomonadida</taxon>
        <taxon>Hexamitidae</taxon>
        <taxon>Giardiinae</taxon>
        <taxon>Giardia</taxon>
    </lineage>
</organism>
<name>V6TGX3_GIAIN</name>
<accession>V6TGX3</accession>
<feature type="transmembrane region" description="Helical" evidence="1">
    <location>
        <begin position="552"/>
        <end position="571"/>
    </location>
</feature>
<protein>
    <recommendedName>
        <fullName evidence="4">Exocyst complex component Sec10</fullName>
    </recommendedName>
</protein>
<sequence>VENKCCLLSKKEFKHFLMSEFSINPHSLTYLEDGQFLSGFQTAVTRSEQFLYVKPLSNRVKEYAGTLKNLSASQASVVEIRSVARHLRAELQDFKTNVSATSQVAEKEGEGFISQANEVANTITHLERVQAVRAYLLDVNKCVSILLRIKDAINECKTFRTEFDKLMLVVDGLDPTNQNDVGAFTYNARLLVAPCKQVKDIVADLFSFEREVLPSVKRLSIHKDFHCQVRFLKDDIFQGILLSSLNSWLSELRKGSSLLGCRLMILADQSIIDTNDSFSKALQEFHADRTTGSAKNAGAIYDVSSDTAVKSEDQSAATTSLLEKLTALGRNVRSECYFDYINEILAVSELLGFKEEAITHIISVRQKQEPIVEAFDYLQYMESLNSKKIYERVYAYIGYFFYNALLASIVPSLSQIMNELTISRFTVLLRRLCDEYCNAPDAAFILEFHRIILCIRFLENFPKADDIVSYFMDVCLKVHCETQATKYRLSIISVIQGLHINTDKSDTARILTLREGFVDTLLLSLKGQTKETLNDTTIKLQRYIYYETLQKAVNLSIIILEFIFGSLLFFYPSCKILQQYKANYDKMLSLITFVCCGDPAPSALAALRCVQEQVSVTTLLDRVFSFLLVNVHPQLIEALSDVSQNNILDTLQNLYLFKGFDISLRLVSKVLFALFGSRELCRPFDDIIDPLYASMVSSLSYVLPDPIVKSLRFFAATNQPIDFCTSDSVVAPKIFPGTLSISLINKYNSPVPTDTSLPFKLYLERFLNYFIAALRFLPTELVNQIIRISNVLLVDSFLQTVSKSTALRIPASGGLRAFCEDLKTLQEISVTTGIYYELSCSNTHESLVSLYNLEENESMRPPKQKMFVALATTIAKETPAYGGFKIQSESETVADKINVTIADLSTFLHLIEFNDRAISLLSTFQLDNQQHLQSLRNKCYDIMNDEAIDMSRLSDREGRLVKMLSLSNDEFRKVQAEFLDYIANACSTVAISEKSSRTSTIIAKSPESVLSPSAEMPKGRGLEPGQLNAKIKTQFLSIFAPKRTGKKYPKESVSS</sequence>
<keyword evidence="1" id="KW-0472">Membrane</keyword>
<dbReference type="Proteomes" id="UP000018320">
    <property type="component" value="Unassembled WGS sequence"/>
</dbReference>
<reference evidence="2 3" key="2">
    <citation type="journal article" date="2013" name="Genome Biol. Evol.">
        <title>Genome sequencing of Giardia lamblia genotypes A2 and B isolates (DH and GS) and comparative analysis with the genomes of genotypes A1 and E (WB and Pig).</title>
        <authorList>
            <person name="Adam R.D."/>
            <person name="Dahlstrom E.W."/>
            <person name="Martens C.A."/>
            <person name="Bruno D.P."/>
            <person name="Barbian K.D."/>
            <person name="Ricklefs S.M."/>
            <person name="Hernandez M.M."/>
            <person name="Narla N.P."/>
            <person name="Patel R.B."/>
            <person name="Porcella S.F."/>
            <person name="Nash T.E."/>
        </authorList>
    </citation>
    <scope>NUCLEOTIDE SEQUENCE [LARGE SCALE GENOMIC DNA]</scope>
    <source>
        <strain evidence="2 3">DH</strain>
    </source>
</reference>
<proteinExistence type="predicted"/>
<feature type="transmembrane region" description="Helical" evidence="1">
    <location>
        <begin position="393"/>
        <end position="414"/>
    </location>
</feature>
<comment type="caution">
    <text evidence="2">The sequence shown here is derived from an EMBL/GenBank/DDBJ whole genome shotgun (WGS) entry which is preliminary data.</text>
</comment>
<keyword evidence="1" id="KW-0812">Transmembrane</keyword>
<feature type="non-terminal residue" evidence="2">
    <location>
        <position position="1"/>
    </location>
</feature>
<dbReference type="AlphaFoldDB" id="V6TGX3"/>
<dbReference type="VEuPathDB" id="GiardiaDB:QR46_2058"/>
<evidence type="ECO:0000313" key="2">
    <source>
        <dbReference type="EMBL" id="ESU36155.1"/>
    </source>
</evidence>
<dbReference type="VEuPathDB" id="GiardiaDB:GL50581_1296"/>
<gene>
    <name evidence="2" type="ORF">DHA2_33663</name>
</gene>
<reference evidence="3" key="1">
    <citation type="submission" date="2012-02" db="EMBL/GenBank/DDBJ databases">
        <title>Genome sequencing of Giardia lamblia Genotypes A2 and B isolates (DH and GS) and comparative analysis with the genomes of Genotypes A1 and E (WB and Pig).</title>
        <authorList>
            <person name="Adam R."/>
            <person name="Dahlstrom E."/>
            <person name="Martens C."/>
            <person name="Bruno D."/>
            <person name="Barbian K."/>
            <person name="Porcella S.F."/>
            <person name="Nash T."/>
        </authorList>
    </citation>
    <scope>NUCLEOTIDE SEQUENCE</scope>
    <source>
        <strain evidence="3">DH</strain>
    </source>
</reference>
<dbReference type="VEuPathDB" id="GiardiaDB:DHA2_33663"/>
<evidence type="ECO:0000313" key="3">
    <source>
        <dbReference type="Proteomes" id="UP000018320"/>
    </source>
</evidence>